<evidence type="ECO:0000256" key="1">
    <source>
        <dbReference type="ARBA" id="ARBA00007608"/>
    </source>
</evidence>
<dbReference type="KEGG" id="cser:CCO03_02590"/>
<dbReference type="SUPFAM" id="SSF55811">
    <property type="entry name" value="Nudix"/>
    <property type="match status" value="1"/>
</dbReference>
<dbReference type="Gene3D" id="3.90.79.10">
    <property type="entry name" value="Nucleoside Triphosphate Pyrophosphohydrolase"/>
    <property type="match status" value="1"/>
</dbReference>
<keyword evidence="7" id="KW-1185">Reference proteome</keyword>
<comment type="subunit">
    <text evidence="2 4">Monomer.</text>
</comment>
<keyword evidence="4" id="KW-0460">Magnesium</keyword>
<dbReference type="InterPro" id="IPR015797">
    <property type="entry name" value="NUDIX_hydrolase-like_dom_sf"/>
</dbReference>
<dbReference type="AlphaFoldDB" id="A0A1Y0EK28"/>
<comment type="similarity">
    <text evidence="1 4">Belongs to the Nudix hydrolase family. NudJ subfamily.</text>
</comment>
<feature type="domain" description="Nudix hydrolase" evidence="5">
    <location>
        <begin position="6"/>
        <end position="136"/>
    </location>
</feature>
<evidence type="ECO:0000313" key="7">
    <source>
        <dbReference type="Proteomes" id="UP000196138"/>
    </source>
</evidence>
<dbReference type="OrthoDB" id="8594221at2"/>
<dbReference type="InterPro" id="IPR033713">
    <property type="entry name" value="NudJ"/>
</dbReference>
<organism evidence="6 7">
    <name type="scientific">Comamonas serinivorans</name>
    <dbReference type="NCBI Taxonomy" id="1082851"/>
    <lineage>
        <taxon>Bacteria</taxon>
        <taxon>Pseudomonadati</taxon>
        <taxon>Pseudomonadota</taxon>
        <taxon>Betaproteobacteria</taxon>
        <taxon>Burkholderiales</taxon>
        <taxon>Comamonadaceae</taxon>
        <taxon>Comamonas</taxon>
    </lineage>
</organism>
<reference evidence="6 7" key="1">
    <citation type="submission" date="2017-05" db="EMBL/GenBank/DDBJ databases">
        <authorList>
            <person name="Song R."/>
            <person name="Chenine A.L."/>
            <person name="Ruprecht R.M."/>
        </authorList>
    </citation>
    <scope>NUCLEOTIDE SEQUENCE [LARGE SCALE GENOMIC DNA]</scope>
    <source>
        <strain evidence="6 7">DSM 26136</strain>
    </source>
</reference>
<dbReference type="EMBL" id="CP021455">
    <property type="protein sequence ID" value="ARU03719.1"/>
    <property type="molecule type" value="Genomic_DNA"/>
</dbReference>
<sequence length="166" mass="18022">MNTRWMPHVTVAAIAVHQGRFLVVEEETEAGLKLNMPAGHLEPGESLQQAVVREVLEETARPFTPEALVGIYLASSPDKDGTPTSWLRFAFCGRVGDADPTRALDTGIVRTLWLTADELAASADRHRSPMVMAGVRDYLAGRRHALDVLCTDASALIAPARPLAPR</sequence>
<name>A0A1Y0EK28_9BURK</name>
<protein>
    <recommendedName>
        <fullName evidence="3 4">Phosphatase NudJ</fullName>
        <ecNumber evidence="4">3.6.1.-</ecNumber>
    </recommendedName>
</protein>
<dbReference type="PANTHER" id="PTHR43736:SF1">
    <property type="entry name" value="DIHYDRONEOPTERIN TRIPHOSPHATE DIPHOSPHATASE"/>
    <property type="match status" value="1"/>
</dbReference>
<dbReference type="InterPro" id="IPR000086">
    <property type="entry name" value="NUDIX_hydrolase_dom"/>
</dbReference>
<proteinExistence type="inferred from homology"/>
<evidence type="ECO:0000256" key="2">
    <source>
        <dbReference type="ARBA" id="ARBA00011245"/>
    </source>
</evidence>
<evidence type="ECO:0000259" key="5">
    <source>
        <dbReference type="PROSITE" id="PS51462"/>
    </source>
</evidence>
<evidence type="ECO:0000313" key="6">
    <source>
        <dbReference type="EMBL" id="ARU03719.1"/>
    </source>
</evidence>
<keyword evidence="4 6" id="KW-0378">Hydrolase</keyword>
<dbReference type="RefSeq" id="WP_087276866.1">
    <property type="nucleotide sequence ID" value="NZ_CP021455.1"/>
</dbReference>
<comment type="cofactor">
    <cofactor evidence="4">
        <name>Mg(2+)</name>
        <dbReference type="ChEBI" id="CHEBI:18420"/>
    </cofactor>
</comment>
<gene>
    <name evidence="4" type="primary">nudJ</name>
    <name evidence="6" type="ORF">CCO03_02590</name>
</gene>
<dbReference type="PROSITE" id="PS51462">
    <property type="entry name" value="NUDIX"/>
    <property type="match status" value="1"/>
</dbReference>
<dbReference type="GO" id="GO:0017111">
    <property type="term" value="F:ribonucleoside triphosphate phosphatase activity"/>
    <property type="evidence" value="ECO:0007669"/>
    <property type="project" value="InterPro"/>
</dbReference>
<accession>A0A1Y0EK28</accession>
<dbReference type="GO" id="GO:0004787">
    <property type="term" value="F:thiamine diphosphate phosphatase activity"/>
    <property type="evidence" value="ECO:0007669"/>
    <property type="project" value="InterPro"/>
</dbReference>
<dbReference type="GO" id="GO:0017110">
    <property type="term" value="F:nucleoside diphosphate phosphatase activity"/>
    <property type="evidence" value="ECO:0007669"/>
    <property type="project" value="InterPro"/>
</dbReference>
<dbReference type="CDD" id="cd03675">
    <property type="entry name" value="NUDIX_Hydrolase"/>
    <property type="match status" value="1"/>
</dbReference>
<dbReference type="Proteomes" id="UP000196138">
    <property type="component" value="Chromosome"/>
</dbReference>
<dbReference type="PANTHER" id="PTHR43736">
    <property type="entry name" value="ADP-RIBOSE PYROPHOSPHATASE"/>
    <property type="match status" value="1"/>
</dbReference>
<evidence type="ECO:0000256" key="3">
    <source>
        <dbReference type="ARBA" id="ARBA00015552"/>
    </source>
</evidence>
<dbReference type="Pfam" id="PF00293">
    <property type="entry name" value="NUDIX"/>
    <property type="match status" value="1"/>
</dbReference>
<dbReference type="EC" id="3.6.1.-" evidence="4"/>
<evidence type="ECO:0000256" key="4">
    <source>
        <dbReference type="RuleBase" id="RU364043"/>
    </source>
</evidence>